<sequence>MRLPVIPVYALVKPDYRPRKIVGVAITPAYCIEYIAEFRFSERFYISDAVVDMLRLSLAFCMFIFLFIL</sequence>
<organism evidence="2">
    <name type="scientific">bioreactor metagenome</name>
    <dbReference type="NCBI Taxonomy" id="1076179"/>
    <lineage>
        <taxon>unclassified sequences</taxon>
        <taxon>metagenomes</taxon>
        <taxon>ecological metagenomes</taxon>
    </lineage>
</organism>
<reference evidence="2" key="1">
    <citation type="submission" date="2019-08" db="EMBL/GenBank/DDBJ databases">
        <authorList>
            <person name="Kucharzyk K."/>
            <person name="Murdoch R.W."/>
            <person name="Higgins S."/>
            <person name="Loffler F."/>
        </authorList>
    </citation>
    <scope>NUCLEOTIDE SEQUENCE</scope>
</reference>
<keyword evidence="1" id="KW-1133">Transmembrane helix</keyword>
<evidence type="ECO:0000256" key="1">
    <source>
        <dbReference type="SAM" id="Phobius"/>
    </source>
</evidence>
<dbReference type="AlphaFoldDB" id="A0A645B1S7"/>
<proteinExistence type="predicted"/>
<evidence type="ECO:0000313" key="2">
    <source>
        <dbReference type="EMBL" id="MPM59400.1"/>
    </source>
</evidence>
<accession>A0A645B1S7</accession>
<gene>
    <name evidence="2" type="ORF">SDC9_106242</name>
</gene>
<name>A0A645B1S7_9ZZZZ</name>
<dbReference type="EMBL" id="VSSQ01017273">
    <property type="protein sequence ID" value="MPM59400.1"/>
    <property type="molecule type" value="Genomic_DNA"/>
</dbReference>
<comment type="caution">
    <text evidence="2">The sequence shown here is derived from an EMBL/GenBank/DDBJ whole genome shotgun (WGS) entry which is preliminary data.</text>
</comment>
<keyword evidence="1" id="KW-0472">Membrane</keyword>
<keyword evidence="1" id="KW-0812">Transmembrane</keyword>
<protein>
    <submittedName>
        <fullName evidence="2">Uncharacterized protein</fullName>
    </submittedName>
</protein>
<feature type="transmembrane region" description="Helical" evidence="1">
    <location>
        <begin position="49"/>
        <end position="68"/>
    </location>
</feature>